<accession>A0A8D9DYV0</accession>
<dbReference type="EMBL" id="HBUF01388641">
    <property type="protein sequence ID" value="CAG6733033.1"/>
    <property type="molecule type" value="Transcribed_RNA"/>
</dbReference>
<sequence>MFKNNNIKYTYMYLFKKIIKYNPFIFVKQEKYMEEVYLILTVGNNKKSGKDQLCTLESNKRVIHTPCKDVIKIIISCVTIRYNACSVIVRRTTMHNMDIRRDTSNSVRFTPYSANKISIIKPLATKSGIAFTT</sequence>
<evidence type="ECO:0000313" key="1">
    <source>
        <dbReference type="EMBL" id="CAG6733034.1"/>
    </source>
</evidence>
<proteinExistence type="predicted"/>
<dbReference type="AlphaFoldDB" id="A0A8D9DYV0"/>
<dbReference type="EMBL" id="HBUF01388642">
    <property type="protein sequence ID" value="CAG6733034.1"/>
    <property type="molecule type" value="Transcribed_RNA"/>
</dbReference>
<organism evidence="1">
    <name type="scientific">Cacopsylla melanoneura</name>
    <dbReference type="NCBI Taxonomy" id="428564"/>
    <lineage>
        <taxon>Eukaryota</taxon>
        <taxon>Metazoa</taxon>
        <taxon>Ecdysozoa</taxon>
        <taxon>Arthropoda</taxon>
        <taxon>Hexapoda</taxon>
        <taxon>Insecta</taxon>
        <taxon>Pterygota</taxon>
        <taxon>Neoptera</taxon>
        <taxon>Paraneoptera</taxon>
        <taxon>Hemiptera</taxon>
        <taxon>Sternorrhyncha</taxon>
        <taxon>Psylloidea</taxon>
        <taxon>Psyllidae</taxon>
        <taxon>Psyllinae</taxon>
        <taxon>Cacopsylla</taxon>
    </lineage>
</organism>
<protein>
    <submittedName>
        <fullName evidence="1">Uncharacterized protein</fullName>
    </submittedName>
</protein>
<name>A0A8D9DYV0_9HEMI</name>
<reference evidence="1" key="1">
    <citation type="submission" date="2021-05" db="EMBL/GenBank/DDBJ databases">
        <authorList>
            <person name="Alioto T."/>
            <person name="Alioto T."/>
            <person name="Gomez Garrido J."/>
        </authorList>
    </citation>
    <scope>NUCLEOTIDE SEQUENCE</scope>
</reference>